<dbReference type="AlphaFoldDB" id="A0A3D4V4B4"/>
<evidence type="ECO:0000313" key="1">
    <source>
        <dbReference type="EMBL" id="HCT55953.1"/>
    </source>
</evidence>
<reference evidence="1 2" key="1">
    <citation type="journal article" date="2018" name="Nat. Biotechnol.">
        <title>A standardized bacterial taxonomy based on genome phylogeny substantially revises the tree of life.</title>
        <authorList>
            <person name="Parks D.H."/>
            <person name="Chuvochina M."/>
            <person name="Waite D.W."/>
            <person name="Rinke C."/>
            <person name="Skarshewski A."/>
            <person name="Chaumeil P.A."/>
            <person name="Hugenholtz P."/>
        </authorList>
    </citation>
    <scope>NUCLEOTIDE SEQUENCE [LARGE SCALE GENOMIC DNA]</scope>
    <source>
        <strain evidence="1">UBA8844</strain>
    </source>
</reference>
<comment type="caution">
    <text evidence="1">The sequence shown here is derived from an EMBL/GenBank/DDBJ whole genome shotgun (WGS) entry which is preliminary data.</text>
</comment>
<evidence type="ECO:0000313" key="2">
    <source>
        <dbReference type="Proteomes" id="UP000264071"/>
    </source>
</evidence>
<name>A0A3D4V4B4_9BACT</name>
<proteinExistence type="predicted"/>
<protein>
    <submittedName>
        <fullName evidence="1">Uncharacterized protein</fullName>
    </submittedName>
</protein>
<organism evidence="1 2">
    <name type="scientific">Gemmatimonas aurantiaca</name>
    <dbReference type="NCBI Taxonomy" id="173480"/>
    <lineage>
        <taxon>Bacteria</taxon>
        <taxon>Pseudomonadati</taxon>
        <taxon>Gemmatimonadota</taxon>
        <taxon>Gemmatimonadia</taxon>
        <taxon>Gemmatimonadales</taxon>
        <taxon>Gemmatimonadaceae</taxon>
        <taxon>Gemmatimonas</taxon>
    </lineage>
</organism>
<dbReference type="Proteomes" id="UP000264071">
    <property type="component" value="Unassembled WGS sequence"/>
</dbReference>
<accession>A0A3D4V4B4</accession>
<sequence length="178" mass="19175">MDQLDRALELFWEEVAGSSLRRAAARVPVPYSTAAGWKGGKRPQGENKEALLKWATARAKKARQSSYDTTYAERSGAPLRVAEGVLGAAEARTARNIKRLAEIRGRAQSLVSMLKAVLADQQTVVDDLEPWSNIEANYIAANLSADAVAELGDAAGDLLASVEQENAQAKPKKKGRAE</sequence>
<dbReference type="EMBL" id="DPIY01000002">
    <property type="protein sequence ID" value="HCT55953.1"/>
    <property type="molecule type" value="Genomic_DNA"/>
</dbReference>
<gene>
    <name evidence="1" type="ORF">DGD08_01930</name>
</gene>